<gene>
    <name evidence="5" type="ORF">SAMN06265827_1146</name>
</gene>
<feature type="domain" description="HTH araC/xylS-type" evidence="4">
    <location>
        <begin position="180"/>
        <end position="279"/>
    </location>
</feature>
<reference evidence="6" key="1">
    <citation type="submission" date="2017-09" db="EMBL/GenBank/DDBJ databases">
        <authorList>
            <person name="Varghese N."/>
            <person name="Submissions S."/>
        </authorList>
    </citation>
    <scope>NUCLEOTIDE SEQUENCE [LARGE SCALE GENOMIC DNA]</scope>
    <source>
        <strain evidence="6">MSL47</strain>
    </source>
</reference>
<dbReference type="Proteomes" id="UP000219573">
    <property type="component" value="Unassembled WGS sequence"/>
</dbReference>
<dbReference type="EMBL" id="OBDZ01000014">
    <property type="protein sequence ID" value="SNY30555.1"/>
    <property type="molecule type" value="Genomic_DNA"/>
</dbReference>
<evidence type="ECO:0000256" key="3">
    <source>
        <dbReference type="ARBA" id="ARBA00023163"/>
    </source>
</evidence>
<evidence type="ECO:0000256" key="2">
    <source>
        <dbReference type="ARBA" id="ARBA00023125"/>
    </source>
</evidence>
<dbReference type="InterPro" id="IPR018062">
    <property type="entry name" value="HTH_AraC-typ_CS"/>
</dbReference>
<sequence>MLNNYGHQALDIEINRLNLTDMDIYVSGFQNCKTNHSFGPAVRDYFLVHYIYKGKGKFIVNNKTYYLSAGQGFLICPDIVTYYEADSNDPWTYAWIGFNGLKAKTYLEQANLTQDNPIFSTTEKENSIKKIFDKMKVVNDLKKGKELELLGLLYLFLSKLIKDNDNLNSDKENPKEIYLKEAIKYIHKNYNRYNLTVSQIAEYIGVDRTYLWSIFKSYLNLSPQQFLIEFRIDKACRLMKNKKLSIGDISRSVGYQDPLTFSKIFKKIKGVAPSKYKKETDNK</sequence>
<organism evidence="5 6">
    <name type="scientific">Orenia metallireducens</name>
    <dbReference type="NCBI Taxonomy" id="1413210"/>
    <lineage>
        <taxon>Bacteria</taxon>
        <taxon>Bacillati</taxon>
        <taxon>Bacillota</taxon>
        <taxon>Clostridia</taxon>
        <taxon>Halanaerobiales</taxon>
        <taxon>Halobacteroidaceae</taxon>
        <taxon>Orenia</taxon>
    </lineage>
</organism>
<dbReference type="Gene3D" id="2.60.120.280">
    <property type="entry name" value="Regulatory protein AraC"/>
    <property type="match status" value="1"/>
</dbReference>
<dbReference type="Gene3D" id="1.10.10.60">
    <property type="entry name" value="Homeodomain-like"/>
    <property type="match status" value="2"/>
</dbReference>
<dbReference type="InterPro" id="IPR020449">
    <property type="entry name" value="Tscrpt_reg_AraC-type_HTH"/>
</dbReference>
<evidence type="ECO:0000313" key="5">
    <source>
        <dbReference type="EMBL" id="SNY30555.1"/>
    </source>
</evidence>
<dbReference type="SMART" id="SM00342">
    <property type="entry name" value="HTH_ARAC"/>
    <property type="match status" value="1"/>
</dbReference>
<evidence type="ECO:0000313" key="6">
    <source>
        <dbReference type="Proteomes" id="UP000219573"/>
    </source>
</evidence>
<keyword evidence="6" id="KW-1185">Reference proteome</keyword>
<dbReference type="GO" id="GO:0043565">
    <property type="term" value="F:sequence-specific DNA binding"/>
    <property type="evidence" value="ECO:0007669"/>
    <property type="project" value="InterPro"/>
</dbReference>
<dbReference type="RefSeq" id="WP_097018009.1">
    <property type="nucleotide sequence ID" value="NZ_OBDZ01000014.1"/>
</dbReference>
<dbReference type="InterPro" id="IPR018060">
    <property type="entry name" value="HTH_AraC"/>
</dbReference>
<keyword evidence="2 5" id="KW-0238">DNA-binding</keyword>
<dbReference type="SUPFAM" id="SSF51215">
    <property type="entry name" value="Regulatory protein AraC"/>
    <property type="match status" value="1"/>
</dbReference>
<dbReference type="PRINTS" id="PR00032">
    <property type="entry name" value="HTHARAC"/>
</dbReference>
<dbReference type="PROSITE" id="PS00041">
    <property type="entry name" value="HTH_ARAC_FAMILY_1"/>
    <property type="match status" value="1"/>
</dbReference>
<keyword evidence="1" id="KW-0805">Transcription regulation</keyword>
<dbReference type="Pfam" id="PF12833">
    <property type="entry name" value="HTH_18"/>
    <property type="match status" value="1"/>
</dbReference>
<evidence type="ECO:0000259" key="4">
    <source>
        <dbReference type="PROSITE" id="PS01124"/>
    </source>
</evidence>
<dbReference type="AlphaFoldDB" id="A0A285H487"/>
<dbReference type="SUPFAM" id="SSF46689">
    <property type="entry name" value="Homeodomain-like"/>
    <property type="match status" value="2"/>
</dbReference>
<dbReference type="InterPro" id="IPR037923">
    <property type="entry name" value="HTH-like"/>
</dbReference>
<dbReference type="PANTHER" id="PTHR43280">
    <property type="entry name" value="ARAC-FAMILY TRANSCRIPTIONAL REGULATOR"/>
    <property type="match status" value="1"/>
</dbReference>
<dbReference type="InterPro" id="IPR003313">
    <property type="entry name" value="AraC-bd"/>
</dbReference>
<evidence type="ECO:0000256" key="1">
    <source>
        <dbReference type="ARBA" id="ARBA00023015"/>
    </source>
</evidence>
<keyword evidence="3" id="KW-0804">Transcription</keyword>
<protein>
    <submittedName>
        <fullName evidence="5">AraC-type DNA-binding protein</fullName>
    </submittedName>
</protein>
<dbReference type="Pfam" id="PF02311">
    <property type="entry name" value="AraC_binding"/>
    <property type="match status" value="1"/>
</dbReference>
<dbReference type="PANTHER" id="PTHR43280:SF30">
    <property type="entry name" value="MMSAB OPERON REGULATORY PROTEIN"/>
    <property type="match status" value="1"/>
</dbReference>
<dbReference type="GO" id="GO:0003700">
    <property type="term" value="F:DNA-binding transcription factor activity"/>
    <property type="evidence" value="ECO:0007669"/>
    <property type="project" value="InterPro"/>
</dbReference>
<dbReference type="CDD" id="cd06986">
    <property type="entry name" value="cupin_MmsR-like_N"/>
    <property type="match status" value="1"/>
</dbReference>
<proteinExistence type="predicted"/>
<dbReference type="InterPro" id="IPR009057">
    <property type="entry name" value="Homeodomain-like_sf"/>
</dbReference>
<dbReference type="OrthoDB" id="9813413at2"/>
<name>A0A285H487_9FIRM</name>
<accession>A0A285H487</accession>
<dbReference type="PROSITE" id="PS01124">
    <property type="entry name" value="HTH_ARAC_FAMILY_2"/>
    <property type="match status" value="1"/>
</dbReference>